<organism evidence="20 21">
    <name type="scientific">Algoriella xinjiangensis</name>
    <dbReference type="NCBI Taxonomy" id="684065"/>
    <lineage>
        <taxon>Bacteria</taxon>
        <taxon>Pseudomonadati</taxon>
        <taxon>Bacteroidota</taxon>
        <taxon>Flavobacteriia</taxon>
        <taxon>Flavobacteriales</taxon>
        <taxon>Weeksellaceae</taxon>
        <taxon>Algoriella</taxon>
    </lineage>
</organism>
<feature type="domain" description="AAA" evidence="18">
    <location>
        <begin position="583"/>
        <end position="720"/>
    </location>
</feature>
<keyword evidence="5" id="KW-1003">Cell membrane</keyword>
<evidence type="ECO:0000256" key="12">
    <source>
        <dbReference type="ARBA" id="ARBA00022989"/>
    </source>
</evidence>
<keyword evidence="11" id="KW-0067">ATP-binding</keyword>
<evidence type="ECO:0000256" key="13">
    <source>
        <dbReference type="ARBA" id="ARBA00023136"/>
    </source>
</evidence>
<evidence type="ECO:0000256" key="6">
    <source>
        <dbReference type="ARBA" id="ARBA00022519"/>
    </source>
</evidence>
<reference evidence="21" key="1">
    <citation type="submission" date="2016-10" db="EMBL/GenBank/DDBJ databases">
        <authorList>
            <person name="Varghese N."/>
            <person name="Submissions S."/>
        </authorList>
    </citation>
    <scope>NUCLEOTIDE SEQUENCE [LARGE SCALE GENOMIC DNA]</scope>
    <source>
        <strain evidence="21">XJ109</strain>
    </source>
</reference>
<proteinExistence type="inferred from homology"/>
<evidence type="ECO:0000313" key="21">
    <source>
        <dbReference type="Proteomes" id="UP000199149"/>
    </source>
</evidence>
<evidence type="ECO:0000259" key="19">
    <source>
        <dbReference type="Pfam" id="PF13807"/>
    </source>
</evidence>
<evidence type="ECO:0000256" key="2">
    <source>
        <dbReference type="ARBA" id="ARBA00007316"/>
    </source>
</evidence>
<comment type="subcellular location">
    <subcellularLocation>
        <location evidence="1">Cell inner membrane</location>
        <topology evidence="1">Multi-pass membrane protein</topology>
    </subcellularLocation>
</comment>
<dbReference type="RefSeq" id="WP_092908461.1">
    <property type="nucleotide sequence ID" value="NZ_FOUZ01000009.1"/>
</dbReference>
<dbReference type="Gene3D" id="3.40.50.300">
    <property type="entry name" value="P-loop containing nucleotide triphosphate hydrolases"/>
    <property type="match status" value="1"/>
</dbReference>
<dbReference type="OrthoDB" id="9794577at2"/>
<keyword evidence="13 16" id="KW-0472">Membrane</keyword>
<dbReference type="AlphaFoldDB" id="A0A1I4XI49"/>
<dbReference type="EC" id="2.7.10.2" evidence="4"/>
<comment type="similarity">
    <text evidence="3">Belongs to the etk/wzc family.</text>
</comment>
<feature type="domain" description="Tyrosine-protein kinase G-rich" evidence="19">
    <location>
        <begin position="450"/>
        <end position="518"/>
    </location>
</feature>
<dbReference type="InterPro" id="IPR027417">
    <property type="entry name" value="P-loop_NTPase"/>
</dbReference>
<dbReference type="Pfam" id="PF02706">
    <property type="entry name" value="Wzz"/>
    <property type="match status" value="1"/>
</dbReference>
<protein>
    <recommendedName>
        <fullName evidence="4">non-specific protein-tyrosine kinase</fullName>
        <ecNumber evidence="4">2.7.10.2</ecNumber>
    </recommendedName>
</protein>
<feature type="transmembrane region" description="Helical" evidence="16">
    <location>
        <begin position="500"/>
        <end position="520"/>
    </location>
</feature>
<evidence type="ECO:0000256" key="16">
    <source>
        <dbReference type="SAM" id="Phobius"/>
    </source>
</evidence>
<evidence type="ECO:0000259" key="18">
    <source>
        <dbReference type="Pfam" id="PF13614"/>
    </source>
</evidence>
<evidence type="ECO:0000256" key="3">
    <source>
        <dbReference type="ARBA" id="ARBA00008883"/>
    </source>
</evidence>
<comment type="catalytic activity">
    <reaction evidence="15">
        <text>L-tyrosyl-[protein] + ATP = O-phospho-L-tyrosyl-[protein] + ADP + H(+)</text>
        <dbReference type="Rhea" id="RHEA:10596"/>
        <dbReference type="Rhea" id="RHEA-COMP:10136"/>
        <dbReference type="Rhea" id="RHEA-COMP:20101"/>
        <dbReference type="ChEBI" id="CHEBI:15378"/>
        <dbReference type="ChEBI" id="CHEBI:30616"/>
        <dbReference type="ChEBI" id="CHEBI:46858"/>
        <dbReference type="ChEBI" id="CHEBI:61978"/>
        <dbReference type="ChEBI" id="CHEBI:456216"/>
        <dbReference type="EC" id="2.7.10.2"/>
    </reaction>
</comment>
<dbReference type="InterPro" id="IPR025669">
    <property type="entry name" value="AAA_dom"/>
</dbReference>
<dbReference type="InterPro" id="IPR050445">
    <property type="entry name" value="Bact_polysacc_biosynth/exp"/>
</dbReference>
<evidence type="ECO:0000256" key="1">
    <source>
        <dbReference type="ARBA" id="ARBA00004429"/>
    </source>
</evidence>
<dbReference type="Pfam" id="PF13807">
    <property type="entry name" value="GNVR"/>
    <property type="match status" value="1"/>
</dbReference>
<dbReference type="PANTHER" id="PTHR32309">
    <property type="entry name" value="TYROSINE-PROTEIN KINASE"/>
    <property type="match status" value="1"/>
</dbReference>
<dbReference type="Proteomes" id="UP000199149">
    <property type="component" value="Unassembled WGS sequence"/>
</dbReference>
<dbReference type="InterPro" id="IPR005702">
    <property type="entry name" value="Wzc-like_C"/>
</dbReference>
<sequence length="791" mass="89873">MSKNQNNFEDNFEKSEEDINIRQILEQYLYYWKWFVIGIVVSLIFAFLYVKYTQKQYQVSAKILLNEKESSTGELAGLMDQAMLGGGSTNSEVGDQIDVLTSKRLLTKVIEKNNLNIQYFSVGRVSEIELTHENSPIRFIFLNEESKNSDKLNDQYLITILSTTKFKLENKASGKTNEYAFGQKISDKFGNFIISPNKDIKKHIDSEYLVSVKSIDQTVNNLQKRLNISPNSEKTSKIINFSLIGPVPDVSKKIIDDLILIYNSDLVNDNHKLTEATSKFINSRLEIVTNDLHGVDKNLEQYKVSNNITDVTSEANIFLESAADNDKKLLESSTQLQLVDYMNSTLNSTKTDLLPSNIGLEDKSISSEIASYNELVLAKEDMLKSVTNEHPNVIKLQEQINDIKRNLKSSLRLYKNNTQTTLNSIQNKQNQIASRIQKVPSQERGFRDISRQQQIVEALYLFLLQKREENEIKSAATPENIKVIDFAYDSKIPVSPKKSIIFLGALVLGFIIPFVLIYIYKLLNNNVNSKEDVEDAVGAPIAGQVPKSETSIIEHNDNSSVAEAFRILRTNVNFLMKNSKESQCIYITSTTSGEGKTFISTNLAQILTMSGKSVLLIGADIRSPKVLDYLNIADQYRHRYGVTEYLISEDIKLEEIIIKNPANYKFDVIYSGQIAPNPSELLMNGRFNDIVNYGKQHYDYVLVDTAPVSLVTDTLLIADDADLTMYVVRANYLDKRMLAIPHDLYKENRLKNMAMVVNDVDFTKGYGYGYGYGYGENHNTDSWFKNLFKKK</sequence>
<evidence type="ECO:0000259" key="17">
    <source>
        <dbReference type="Pfam" id="PF02706"/>
    </source>
</evidence>
<dbReference type="Pfam" id="PF13614">
    <property type="entry name" value="AAA_31"/>
    <property type="match status" value="1"/>
</dbReference>
<keyword evidence="7" id="KW-0808">Transferase</keyword>
<feature type="transmembrane region" description="Helical" evidence="16">
    <location>
        <begin position="31"/>
        <end position="50"/>
    </location>
</feature>
<keyword evidence="9" id="KW-0547">Nucleotide-binding</keyword>
<evidence type="ECO:0000256" key="9">
    <source>
        <dbReference type="ARBA" id="ARBA00022741"/>
    </source>
</evidence>
<keyword evidence="21" id="KW-1185">Reference proteome</keyword>
<dbReference type="NCBIfam" id="TIGR01007">
    <property type="entry name" value="eps_fam"/>
    <property type="match status" value="1"/>
</dbReference>
<dbReference type="CDD" id="cd05387">
    <property type="entry name" value="BY-kinase"/>
    <property type="match status" value="1"/>
</dbReference>
<evidence type="ECO:0000313" key="20">
    <source>
        <dbReference type="EMBL" id="SFN25475.1"/>
    </source>
</evidence>
<gene>
    <name evidence="20" type="ORF">SAMN05421738_10935</name>
</gene>
<dbReference type="GO" id="GO:0004715">
    <property type="term" value="F:non-membrane spanning protein tyrosine kinase activity"/>
    <property type="evidence" value="ECO:0007669"/>
    <property type="project" value="UniProtKB-EC"/>
</dbReference>
<dbReference type="STRING" id="684065.SAMN05421738_10935"/>
<evidence type="ECO:0000256" key="8">
    <source>
        <dbReference type="ARBA" id="ARBA00022692"/>
    </source>
</evidence>
<evidence type="ECO:0000256" key="10">
    <source>
        <dbReference type="ARBA" id="ARBA00022777"/>
    </source>
</evidence>
<dbReference type="InterPro" id="IPR032807">
    <property type="entry name" value="GNVR"/>
</dbReference>
<evidence type="ECO:0000256" key="7">
    <source>
        <dbReference type="ARBA" id="ARBA00022679"/>
    </source>
</evidence>
<dbReference type="GO" id="GO:0005524">
    <property type="term" value="F:ATP binding"/>
    <property type="evidence" value="ECO:0007669"/>
    <property type="project" value="UniProtKB-KW"/>
</dbReference>
<evidence type="ECO:0000256" key="14">
    <source>
        <dbReference type="ARBA" id="ARBA00023137"/>
    </source>
</evidence>
<evidence type="ECO:0000256" key="15">
    <source>
        <dbReference type="ARBA" id="ARBA00051245"/>
    </source>
</evidence>
<dbReference type="GO" id="GO:0005886">
    <property type="term" value="C:plasma membrane"/>
    <property type="evidence" value="ECO:0007669"/>
    <property type="project" value="UniProtKB-SubCell"/>
</dbReference>
<accession>A0A1I4XI49</accession>
<dbReference type="SUPFAM" id="SSF52540">
    <property type="entry name" value="P-loop containing nucleoside triphosphate hydrolases"/>
    <property type="match status" value="1"/>
</dbReference>
<dbReference type="PANTHER" id="PTHR32309:SF13">
    <property type="entry name" value="FERRIC ENTEROBACTIN TRANSPORT PROTEIN FEPE"/>
    <property type="match status" value="1"/>
</dbReference>
<name>A0A1I4XI49_9FLAO</name>
<keyword evidence="12 16" id="KW-1133">Transmembrane helix</keyword>
<keyword evidence="8 16" id="KW-0812">Transmembrane</keyword>
<keyword evidence="10" id="KW-0418">Kinase</keyword>
<dbReference type="InterPro" id="IPR003856">
    <property type="entry name" value="LPS_length_determ_N"/>
</dbReference>
<keyword evidence="14" id="KW-0829">Tyrosine-protein kinase</keyword>
<dbReference type="EMBL" id="FOUZ01000009">
    <property type="protein sequence ID" value="SFN25475.1"/>
    <property type="molecule type" value="Genomic_DNA"/>
</dbReference>
<evidence type="ECO:0000256" key="4">
    <source>
        <dbReference type="ARBA" id="ARBA00011903"/>
    </source>
</evidence>
<evidence type="ECO:0000256" key="5">
    <source>
        <dbReference type="ARBA" id="ARBA00022475"/>
    </source>
</evidence>
<keyword evidence="6" id="KW-0997">Cell inner membrane</keyword>
<feature type="domain" description="Polysaccharide chain length determinant N-terminal" evidence="17">
    <location>
        <begin position="17"/>
        <end position="112"/>
    </location>
</feature>
<evidence type="ECO:0000256" key="11">
    <source>
        <dbReference type="ARBA" id="ARBA00022840"/>
    </source>
</evidence>
<comment type="similarity">
    <text evidence="2">Belongs to the CpsD/CapB family.</text>
</comment>